<name>A0A2M8KFR0_9BACT</name>
<feature type="domain" description="Predicted membrane protein YciQ-like C-terminal" evidence="3">
    <location>
        <begin position="339"/>
        <end position="568"/>
    </location>
</feature>
<protein>
    <recommendedName>
        <fullName evidence="6">DUF2207 domain-containing protein</fullName>
    </recommendedName>
</protein>
<reference evidence="5" key="1">
    <citation type="submission" date="2017-09" db="EMBL/GenBank/DDBJ databases">
        <title>Depth-based differentiation of microbial function through sediment-hosted aquifers and enrichment of novel symbionts in the deep terrestrial subsurface.</title>
        <authorList>
            <person name="Probst A.J."/>
            <person name="Ladd B."/>
            <person name="Jarett J.K."/>
            <person name="Geller-Mcgrath D.E."/>
            <person name="Sieber C.M.K."/>
            <person name="Emerson J.B."/>
            <person name="Anantharaman K."/>
            <person name="Thomas B.C."/>
            <person name="Malmstrom R."/>
            <person name="Stieglmeier M."/>
            <person name="Klingl A."/>
            <person name="Woyke T."/>
            <person name="Ryan C.M."/>
            <person name="Banfield J.F."/>
        </authorList>
    </citation>
    <scope>NUCLEOTIDE SEQUENCE [LARGE SCALE GENOMIC DNA]</scope>
</reference>
<accession>A0A2M8KFR0</accession>
<dbReference type="Proteomes" id="UP000231347">
    <property type="component" value="Unassembled WGS sequence"/>
</dbReference>
<dbReference type="Pfam" id="PF09972">
    <property type="entry name" value="DUF2207"/>
    <property type="match status" value="1"/>
</dbReference>
<evidence type="ECO:0000313" key="4">
    <source>
        <dbReference type="EMBL" id="PJE58758.1"/>
    </source>
</evidence>
<evidence type="ECO:0000256" key="1">
    <source>
        <dbReference type="SAM" id="Phobius"/>
    </source>
</evidence>
<dbReference type="Pfam" id="PF20990">
    <property type="entry name" value="DUF2207_C"/>
    <property type="match status" value="1"/>
</dbReference>
<feature type="transmembrane region" description="Helical" evidence="1">
    <location>
        <begin position="491"/>
        <end position="511"/>
    </location>
</feature>
<keyword evidence="1" id="KW-1133">Transmembrane helix</keyword>
<keyword evidence="1" id="KW-0472">Membrane</keyword>
<dbReference type="AlphaFoldDB" id="A0A2M8KFR0"/>
<gene>
    <name evidence="4" type="ORF">COU83_02105</name>
</gene>
<evidence type="ECO:0008006" key="6">
    <source>
        <dbReference type="Google" id="ProtNLM"/>
    </source>
</evidence>
<sequence>MFLGINSLFLIFDSSSMSKKIQCKKAGKRAQFRTSSKFRQKVFQHKRQIVGQNNCGFTVAKKAVVCVAVLGVISAAFFVFGNLARAQEKSWHFEKWFVDIQINQDSTFLVRETQAVNFQGNYHWLQRDIAKKDLRQVSNVKVFDEAGRQLTGDEIEIKNQSNQTSVKINFNVTDATKTWTFEYLVHGGLRFFKDHDELYWNAVSSARDVVIDEVEVLARLPQPINSNQVKQNVFTGLNSLMPKEFLSPEMVAGLVNYEFLPDKQTFRYWGEQIGPGAEFTILAGWPKGVIKPSLVEKYLFFTNRFWLWFLIPLGVFIWLLGFWRHQGRDPKIRRSSIVQYEPPIDLRPAEIAVLWQQHLRPKDLSAMLIDLACRGYLKIQEIIQPERFLNKKDYFLIKQRDFETDKNLKEFERYFLSRIFMIGDKVPISYLRNGFGYQLRIIERKVGLSLVSVGLFRNSPDFVRKTYLISASVLATTGYILARYLFSLSEIYVIIAFWLTAIILVIFSRVMPAKTEQGAKIYWQALGFREYLQVAEKLRLQNLTIEDFTKFLAYAMVFGIEKQWGNRFDFSEKQSQPPDWYVMHSTNPLLNSFDMGVFSQQITDVAHNFSQILQSAGRAGGGGSGFGGGGGAGGGGGGGGSSAG</sequence>
<feature type="transmembrane region" description="Helical" evidence="1">
    <location>
        <begin position="305"/>
        <end position="323"/>
    </location>
</feature>
<dbReference type="InterPro" id="IPR018702">
    <property type="entry name" value="DUF2207"/>
</dbReference>
<organism evidence="4 5">
    <name type="scientific">Candidatus Portnoybacteria bacterium CG10_big_fil_rev_8_21_14_0_10_40_22</name>
    <dbReference type="NCBI Taxonomy" id="1974814"/>
    <lineage>
        <taxon>Bacteria</taxon>
        <taxon>Candidatus Portnoyibacteriota</taxon>
    </lineage>
</organism>
<keyword evidence="1" id="KW-0812">Transmembrane</keyword>
<evidence type="ECO:0000259" key="2">
    <source>
        <dbReference type="Pfam" id="PF09972"/>
    </source>
</evidence>
<dbReference type="EMBL" id="PFDY01000052">
    <property type="protein sequence ID" value="PJE58758.1"/>
    <property type="molecule type" value="Genomic_DNA"/>
</dbReference>
<feature type="domain" description="DUF2207" evidence="2">
    <location>
        <begin position="98"/>
        <end position="227"/>
    </location>
</feature>
<evidence type="ECO:0000313" key="5">
    <source>
        <dbReference type="Proteomes" id="UP000231347"/>
    </source>
</evidence>
<dbReference type="InterPro" id="IPR048389">
    <property type="entry name" value="YciQ-like_C"/>
</dbReference>
<comment type="caution">
    <text evidence="4">The sequence shown here is derived from an EMBL/GenBank/DDBJ whole genome shotgun (WGS) entry which is preliminary data.</text>
</comment>
<feature type="transmembrane region" description="Helical" evidence="1">
    <location>
        <begin position="466"/>
        <end position="485"/>
    </location>
</feature>
<proteinExistence type="predicted"/>
<evidence type="ECO:0000259" key="3">
    <source>
        <dbReference type="Pfam" id="PF20990"/>
    </source>
</evidence>